<feature type="compositionally biased region" description="Polar residues" evidence="3">
    <location>
        <begin position="249"/>
        <end position="258"/>
    </location>
</feature>
<dbReference type="PANTHER" id="PTHR13495">
    <property type="entry name" value="NEFA-INTERACTING NUCLEAR PROTEIN NIP30"/>
    <property type="match status" value="1"/>
</dbReference>
<keyword evidence="2" id="KW-0539">Nucleus</keyword>
<dbReference type="GO" id="GO:0005634">
    <property type="term" value="C:nucleus"/>
    <property type="evidence" value="ECO:0007669"/>
    <property type="project" value="UniProtKB-SubCell"/>
</dbReference>
<dbReference type="PANTHER" id="PTHR13495:SF0">
    <property type="entry name" value="PSME3-INTERACTING PROTEIN"/>
    <property type="match status" value="1"/>
</dbReference>
<sequence length="501" mass="55935">MGVRKGKEKGFQWRTECGEPKHLRISSRVDRGPSLLDFRFVVHGSVATLTVRRRRSTKGGRFPADERSDWAPSLGSTKESKEREGVLSPFVSRIRFHLEHLVLRVVLCSMSEEWKKGLTEGCRRRSMGLRRVLGPRGSGMDGNGGAAMLLHTEREGGEVVEDLRSGSSKGSLRIPGRNNVTLRVGRDSHASGIVFTSGLDFSLGLIVLDETLLEFETSPGEVSRLQDSTVCLAQRLPSRILPKVTILSDSDPSASETLPMTDRFVSADDLEDARRKRQEEWERVRKPEDPEEAPEEAYDNRSLFDRLQEARSKKQAEYDEEHRMKSMMRGLDSDETDFLSHVDDLKAKQEALRKQAEYDEEHRMKSMMRGLDSDETDFLSHVDDLKAKQEALRKQEERELIKKCKESAAGSSAEEPSHSFWAPSSGSEQYVEDEPKKSKILVQEGRLPTNVKVIGVIPGIQEYSPSSDSSNSDSEDDGNSLPILIQNAATAKNGSGCNGGS</sequence>
<feature type="compositionally biased region" description="Basic and acidic residues" evidence="3">
    <location>
        <begin position="272"/>
        <end position="288"/>
    </location>
</feature>
<reference evidence="6" key="1">
    <citation type="submission" date="2016-11" db="UniProtKB">
        <authorList>
            <consortium name="WormBaseParasite"/>
        </authorList>
    </citation>
    <scope>IDENTIFICATION</scope>
</reference>
<dbReference type="Proteomes" id="UP000095287">
    <property type="component" value="Unplaced"/>
</dbReference>
<dbReference type="InterPro" id="IPR019331">
    <property type="entry name" value="FAM192A/Fyv6_N"/>
</dbReference>
<dbReference type="WBParaSite" id="L893_g28962.t1">
    <property type="protein sequence ID" value="L893_g28962.t1"/>
    <property type="gene ID" value="L893_g28962"/>
</dbReference>
<organism evidence="5 6">
    <name type="scientific">Steinernema glaseri</name>
    <dbReference type="NCBI Taxonomy" id="37863"/>
    <lineage>
        <taxon>Eukaryota</taxon>
        <taxon>Metazoa</taxon>
        <taxon>Ecdysozoa</taxon>
        <taxon>Nematoda</taxon>
        <taxon>Chromadorea</taxon>
        <taxon>Rhabditida</taxon>
        <taxon>Tylenchina</taxon>
        <taxon>Panagrolaimomorpha</taxon>
        <taxon>Strongyloidoidea</taxon>
        <taxon>Steinernematidae</taxon>
        <taxon>Steinernema</taxon>
    </lineage>
</organism>
<proteinExistence type="predicted"/>
<dbReference type="Pfam" id="PF10187">
    <property type="entry name" value="FAM192A_Fyv6_N"/>
    <property type="match status" value="1"/>
</dbReference>
<comment type="subcellular location">
    <subcellularLocation>
        <location evidence="1">Nucleus</location>
    </subcellularLocation>
</comment>
<accession>A0A1I7ZR56</accession>
<name>A0A1I7ZR56_9BILA</name>
<evidence type="ECO:0000259" key="4">
    <source>
        <dbReference type="Pfam" id="PF10187"/>
    </source>
</evidence>
<feature type="region of interest" description="Disordered" evidence="3">
    <location>
        <begin position="55"/>
        <end position="80"/>
    </location>
</feature>
<evidence type="ECO:0000256" key="3">
    <source>
        <dbReference type="SAM" id="MobiDB-lite"/>
    </source>
</evidence>
<dbReference type="AlphaFoldDB" id="A0A1I7ZR56"/>
<keyword evidence="5" id="KW-1185">Reference proteome</keyword>
<evidence type="ECO:0000256" key="1">
    <source>
        <dbReference type="ARBA" id="ARBA00004123"/>
    </source>
</evidence>
<feature type="domain" description="FAM192A/Fyv6 N-terminal" evidence="4">
    <location>
        <begin position="264"/>
        <end position="355"/>
    </location>
</feature>
<evidence type="ECO:0000256" key="2">
    <source>
        <dbReference type="ARBA" id="ARBA00023242"/>
    </source>
</evidence>
<protein>
    <submittedName>
        <fullName evidence="6">FAM192A_Fyv6_N domain-containing protein</fullName>
    </submittedName>
</protein>
<dbReference type="InterPro" id="IPR039845">
    <property type="entry name" value="FAM192A"/>
</dbReference>
<feature type="region of interest" description="Disordered" evidence="3">
    <location>
        <begin position="403"/>
        <end position="444"/>
    </location>
</feature>
<feature type="region of interest" description="Disordered" evidence="3">
    <location>
        <begin position="460"/>
        <end position="501"/>
    </location>
</feature>
<evidence type="ECO:0000313" key="5">
    <source>
        <dbReference type="Proteomes" id="UP000095287"/>
    </source>
</evidence>
<evidence type="ECO:0000313" key="6">
    <source>
        <dbReference type="WBParaSite" id="L893_g28962.t1"/>
    </source>
</evidence>
<feature type="region of interest" description="Disordered" evidence="3">
    <location>
        <begin position="249"/>
        <end position="300"/>
    </location>
</feature>